<feature type="transmembrane region" description="Helical" evidence="7">
    <location>
        <begin position="360"/>
        <end position="381"/>
    </location>
</feature>
<dbReference type="PIRSF" id="PIRSF006603">
    <property type="entry name" value="DinF"/>
    <property type="match status" value="1"/>
</dbReference>
<evidence type="ECO:0000256" key="4">
    <source>
        <dbReference type="ARBA" id="ARBA00022692"/>
    </source>
</evidence>
<feature type="transmembrane region" description="Helical" evidence="7">
    <location>
        <begin position="135"/>
        <end position="156"/>
    </location>
</feature>
<dbReference type="InterPro" id="IPR047135">
    <property type="entry name" value="YsiQ"/>
</dbReference>
<dbReference type="GO" id="GO:0042910">
    <property type="term" value="F:xenobiotic transmembrane transporter activity"/>
    <property type="evidence" value="ECO:0007669"/>
    <property type="project" value="InterPro"/>
</dbReference>
<evidence type="ECO:0000256" key="1">
    <source>
        <dbReference type="ARBA" id="ARBA00004651"/>
    </source>
</evidence>
<keyword evidence="2" id="KW-0813">Transport</keyword>
<evidence type="ECO:0000313" key="8">
    <source>
        <dbReference type="EMBL" id="MCC2188487.1"/>
    </source>
</evidence>
<dbReference type="InterPro" id="IPR048279">
    <property type="entry name" value="MdtK-like"/>
</dbReference>
<keyword evidence="6 7" id="KW-0472">Membrane</keyword>
<evidence type="ECO:0000256" key="6">
    <source>
        <dbReference type="ARBA" id="ARBA00023136"/>
    </source>
</evidence>
<keyword evidence="3" id="KW-1003">Cell membrane</keyword>
<comment type="caution">
    <text evidence="8">The sequence shown here is derived from an EMBL/GenBank/DDBJ whole genome shotgun (WGS) entry which is preliminary data.</text>
</comment>
<dbReference type="EMBL" id="JAJEPR010000002">
    <property type="protein sequence ID" value="MCC2188487.1"/>
    <property type="molecule type" value="Genomic_DNA"/>
</dbReference>
<protein>
    <submittedName>
        <fullName evidence="8">MATE family efflux transporter</fullName>
    </submittedName>
</protein>
<evidence type="ECO:0000256" key="3">
    <source>
        <dbReference type="ARBA" id="ARBA00022475"/>
    </source>
</evidence>
<evidence type="ECO:0000256" key="5">
    <source>
        <dbReference type="ARBA" id="ARBA00022989"/>
    </source>
</evidence>
<proteinExistence type="predicted"/>
<dbReference type="AlphaFoldDB" id="A0AAE3J4I9"/>
<feature type="transmembrane region" description="Helical" evidence="7">
    <location>
        <begin position="393"/>
        <end position="414"/>
    </location>
</feature>
<dbReference type="PANTHER" id="PTHR42925">
    <property type="entry name" value="MULTIDRUG AND TOXIN EFFLUX PROTEIN MATE FAMILY"/>
    <property type="match status" value="1"/>
</dbReference>
<keyword evidence="9" id="KW-1185">Reference proteome</keyword>
<comment type="subcellular location">
    <subcellularLocation>
        <location evidence="1">Cell membrane</location>
        <topology evidence="1">Multi-pass membrane protein</topology>
    </subcellularLocation>
</comment>
<gene>
    <name evidence="8" type="ORF">LKD71_01385</name>
</gene>
<name>A0AAE3J4I9_9FIRM</name>
<sequence length="455" mass="50194">MSTRIRQKNRWESYKAILALAIPIIIQNLFSAAVSSADVIMLNSVGQSAVSASSLAVQYTNVLYMIFYGLGTGSTMLCAQYWGKKDLRAIAKVEGIALRFALGFSILFAVPAAAIPETMMRLFTEDQELICLGGQYLRIISISYLCWGVSEIYLSVLRSIERVRISMLLNVTALLLNIILNAVFVFGLFGAPKMGIRGVALATSTSRAVQLIASLVVSAFSKDVKLQFRLMFEKSGVLLKDFVRLSLPALGNDVIWSVAFSMYSVIMGHMGSDVVAANSLVVVVRNFSTVFCFAIASAGGIYIGKRIGANEIEEAKEDARKTLKLTVFTGIIGGVIILIVSPFVIHFATFNETAMGYLKIMLLINVYYIMGGAVNTTLIAGVFRAGGDSRFGFICDIIDMWVYAVPLGFFAAFVLKLPPMVVYFLLCTDEFVKWPWVIKHYRSMKWLKNITRDEI</sequence>
<dbReference type="PANTHER" id="PTHR42925:SF2">
    <property type="entry name" value="NA+ DRIVEN MULTIDRUG EFFLUX PUMP"/>
    <property type="match status" value="1"/>
</dbReference>
<evidence type="ECO:0000256" key="7">
    <source>
        <dbReference type="SAM" id="Phobius"/>
    </source>
</evidence>
<dbReference type="GO" id="GO:0005886">
    <property type="term" value="C:plasma membrane"/>
    <property type="evidence" value="ECO:0007669"/>
    <property type="project" value="UniProtKB-SubCell"/>
</dbReference>
<keyword evidence="4 7" id="KW-0812">Transmembrane</keyword>
<dbReference type="RefSeq" id="WP_227614063.1">
    <property type="nucleotide sequence ID" value="NZ_JAJEPR010000002.1"/>
</dbReference>
<accession>A0AAE3J4I9</accession>
<dbReference type="NCBIfam" id="TIGR00797">
    <property type="entry name" value="matE"/>
    <property type="match status" value="1"/>
</dbReference>
<organism evidence="8 9">
    <name type="scientific">Fusicatenibacter faecihominis</name>
    <dbReference type="NCBI Taxonomy" id="2881276"/>
    <lineage>
        <taxon>Bacteria</taxon>
        <taxon>Bacillati</taxon>
        <taxon>Bacillota</taxon>
        <taxon>Clostridia</taxon>
        <taxon>Lachnospirales</taxon>
        <taxon>Lachnospiraceae</taxon>
        <taxon>Fusicatenibacter</taxon>
    </lineage>
</organism>
<evidence type="ECO:0000256" key="2">
    <source>
        <dbReference type="ARBA" id="ARBA00022448"/>
    </source>
</evidence>
<feature type="transmembrane region" description="Helical" evidence="7">
    <location>
        <begin position="242"/>
        <end position="266"/>
    </location>
</feature>
<feature type="transmembrane region" description="Helical" evidence="7">
    <location>
        <begin position="168"/>
        <end position="189"/>
    </location>
</feature>
<dbReference type="Proteomes" id="UP001197875">
    <property type="component" value="Unassembled WGS sequence"/>
</dbReference>
<dbReference type="Pfam" id="PF01554">
    <property type="entry name" value="MatE"/>
    <property type="match status" value="2"/>
</dbReference>
<dbReference type="InterPro" id="IPR002528">
    <property type="entry name" value="MATE_fam"/>
</dbReference>
<feature type="transmembrane region" description="Helical" evidence="7">
    <location>
        <begin position="195"/>
        <end position="221"/>
    </location>
</feature>
<dbReference type="GO" id="GO:0015297">
    <property type="term" value="F:antiporter activity"/>
    <property type="evidence" value="ECO:0007669"/>
    <property type="project" value="InterPro"/>
</dbReference>
<evidence type="ECO:0000313" key="9">
    <source>
        <dbReference type="Proteomes" id="UP001197875"/>
    </source>
</evidence>
<keyword evidence="5 7" id="KW-1133">Transmembrane helix</keyword>
<feature type="transmembrane region" description="Helical" evidence="7">
    <location>
        <begin position="325"/>
        <end position="348"/>
    </location>
</feature>
<dbReference type="CDD" id="cd13134">
    <property type="entry name" value="MATE_like_8"/>
    <property type="match status" value="1"/>
</dbReference>
<feature type="transmembrane region" description="Helical" evidence="7">
    <location>
        <begin position="61"/>
        <end position="83"/>
    </location>
</feature>
<reference evidence="8 9" key="1">
    <citation type="submission" date="2021-10" db="EMBL/GenBank/DDBJ databases">
        <title>Anaerobic single-cell dispensing facilitates the cultivation of human gut bacteria.</title>
        <authorList>
            <person name="Afrizal A."/>
        </authorList>
    </citation>
    <scope>NUCLEOTIDE SEQUENCE [LARGE SCALE GENOMIC DNA]</scope>
    <source>
        <strain evidence="8 9">CLA-AA-H277</strain>
    </source>
</reference>
<feature type="transmembrane region" description="Helical" evidence="7">
    <location>
        <begin position="286"/>
        <end position="304"/>
    </location>
</feature>
<feature type="transmembrane region" description="Helical" evidence="7">
    <location>
        <begin position="95"/>
        <end position="115"/>
    </location>
</feature>